<dbReference type="Gene3D" id="1.20.1070.10">
    <property type="entry name" value="Rhodopsin 7-helix transmembrane proteins"/>
    <property type="match status" value="1"/>
</dbReference>
<evidence type="ECO:0000256" key="6">
    <source>
        <dbReference type="ARBA" id="ARBA00023136"/>
    </source>
</evidence>
<evidence type="ECO:0000256" key="4">
    <source>
        <dbReference type="ARBA" id="ARBA00022737"/>
    </source>
</evidence>
<evidence type="ECO:0000313" key="11">
    <source>
        <dbReference type="WBParaSite" id="Hba_18892"/>
    </source>
</evidence>
<dbReference type="CDD" id="cd00637">
    <property type="entry name" value="7tm_classA_rhodopsin-like"/>
    <property type="match status" value="1"/>
</dbReference>
<evidence type="ECO:0000259" key="9">
    <source>
        <dbReference type="PROSITE" id="PS50262"/>
    </source>
</evidence>
<feature type="transmembrane region" description="Helical" evidence="8">
    <location>
        <begin position="413"/>
        <end position="446"/>
    </location>
</feature>
<feature type="transmembrane region" description="Helical" evidence="8">
    <location>
        <begin position="384"/>
        <end position="401"/>
    </location>
</feature>
<sequence length="629" mass="71082">MSFMRLPGIVLVIFASGTQRNLRIFLRQHTRRTITLGNTVDDQQLGVSWTAGALISISLAGFLNFIDPELGQVSKTVHGHNKPITAITLSGDKKWLFTSDFEGHISKNFILCVLVFIIIVNFLSSCFRRTRCCSNDKFSRTRSNKPRRPNSFQTASRPVSPMHFRTTDELEEEEDKSSLASFSSHYESKMSSPPLPHRRAGVIMGVRALGCPQHKNMCVLSCPSRGSYPKMKEYEPPKLMLELKPNLLERESSSRTSDSIIKDMPTLEKEEQKDKAEFSKYASVKLRQRAEVPHLLNLQDDEQTPKDVYPRKAEPLSAINNCFDMSALDFDLFVLDAPNRLFYLSIFDLKEMGLLQIEYVAEDDTLADISLKEATSASLRTSNAIILGTLFRFLTFYIYCFKSESFSKKLRESLIYIMYAHISLVNIIDLMFTVLISLIFVANGAWVLGVTWCHINATMQEFCQLYTLLSIMLMAVERAVGVVTGTAALLPNQRGIDDAKLLSGKRIAVLSLSLAVVATAISLPIVTTVIPVKEYKNRYLFFTVKTLEKIIYRRLMSGNYSGAPLGYPIARMVIYCGSLCVLLICIGAILRKREMYSLPSQSHEYSDFIKRNRAMQDHISRAKLVCFSI</sequence>
<dbReference type="GO" id="GO:0030042">
    <property type="term" value="P:actin filament depolymerization"/>
    <property type="evidence" value="ECO:0007669"/>
    <property type="project" value="TreeGrafter"/>
</dbReference>
<keyword evidence="2" id="KW-0853">WD repeat</keyword>
<keyword evidence="3 8" id="KW-0812">Transmembrane</keyword>
<accession>A0A1I7XM82</accession>
<dbReference type="SUPFAM" id="SSF50978">
    <property type="entry name" value="WD40 repeat-like"/>
    <property type="match status" value="1"/>
</dbReference>
<comment type="subcellular location">
    <subcellularLocation>
        <location evidence="1">Membrane</location>
    </subcellularLocation>
</comment>
<evidence type="ECO:0000313" key="10">
    <source>
        <dbReference type="Proteomes" id="UP000095283"/>
    </source>
</evidence>
<dbReference type="Gene3D" id="2.130.10.10">
    <property type="entry name" value="YVTN repeat-like/Quinoprotein amine dehydrogenase"/>
    <property type="match status" value="2"/>
</dbReference>
<evidence type="ECO:0000256" key="1">
    <source>
        <dbReference type="ARBA" id="ARBA00004370"/>
    </source>
</evidence>
<dbReference type="InterPro" id="IPR036322">
    <property type="entry name" value="WD40_repeat_dom_sf"/>
</dbReference>
<dbReference type="PANTHER" id="PTHR19856:SF0">
    <property type="entry name" value="WD REPEAT-CONTAINING PROTEIN 1"/>
    <property type="match status" value="1"/>
</dbReference>
<dbReference type="GO" id="GO:0030864">
    <property type="term" value="C:cortical actin cytoskeleton"/>
    <property type="evidence" value="ECO:0007669"/>
    <property type="project" value="TreeGrafter"/>
</dbReference>
<dbReference type="GO" id="GO:0051015">
    <property type="term" value="F:actin filament binding"/>
    <property type="evidence" value="ECO:0007669"/>
    <property type="project" value="TreeGrafter"/>
</dbReference>
<dbReference type="WBParaSite" id="Hba_18892">
    <property type="protein sequence ID" value="Hba_18892"/>
    <property type="gene ID" value="Hba_18892"/>
</dbReference>
<name>A0A1I7XM82_HETBA</name>
<dbReference type="Proteomes" id="UP000095283">
    <property type="component" value="Unplaced"/>
</dbReference>
<dbReference type="PROSITE" id="PS50262">
    <property type="entry name" value="G_PROTEIN_RECEP_F1_2"/>
    <property type="match status" value="1"/>
</dbReference>
<keyword evidence="6 8" id="KW-0472">Membrane</keyword>
<keyword evidence="5 8" id="KW-1133">Transmembrane helix</keyword>
<feature type="transmembrane region" description="Helical" evidence="8">
    <location>
        <begin position="510"/>
        <end position="532"/>
    </location>
</feature>
<feature type="transmembrane region" description="Helical" evidence="8">
    <location>
        <begin position="44"/>
        <end position="66"/>
    </location>
</feature>
<dbReference type="GO" id="GO:0040011">
    <property type="term" value="P:locomotion"/>
    <property type="evidence" value="ECO:0007669"/>
    <property type="project" value="TreeGrafter"/>
</dbReference>
<dbReference type="PANTHER" id="PTHR19856">
    <property type="entry name" value="WD-REPEATCONTAINING PROTEIN WDR1"/>
    <property type="match status" value="1"/>
</dbReference>
<keyword evidence="10" id="KW-1185">Reference proteome</keyword>
<keyword evidence="4" id="KW-0677">Repeat</keyword>
<dbReference type="AlphaFoldDB" id="A0A1I7XM82"/>
<evidence type="ECO:0000256" key="8">
    <source>
        <dbReference type="SAM" id="Phobius"/>
    </source>
</evidence>
<evidence type="ECO:0000256" key="3">
    <source>
        <dbReference type="ARBA" id="ARBA00022692"/>
    </source>
</evidence>
<dbReference type="InterPro" id="IPR015943">
    <property type="entry name" value="WD40/YVTN_repeat-like_dom_sf"/>
</dbReference>
<evidence type="ECO:0000256" key="2">
    <source>
        <dbReference type="ARBA" id="ARBA00022574"/>
    </source>
</evidence>
<dbReference type="GO" id="GO:0016020">
    <property type="term" value="C:membrane"/>
    <property type="evidence" value="ECO:0007669"/>
    <property type="project" value="UniProtKB-SubCell"/>
</dbReference>
<feature type="domain" description="G-protein coupled receptors family 1 profile" evidence="9">
    <location>
        <begin position="382"/>
        <end position="526"/>
    </location>
</feature>
<dbReference type="GO" id="GO:0045214">
    <property type="term" value="P:sarcomere organization"/>
    <property type="evidence" value="ECO:0007669"/>
    <property type="project" value="TreeGrafter"/>
</dbReference>
<feature type="region of interest" description="Disordered" evidence="7">
    <location>
        <begin position="137"/>
        <end position="174"/>
    </location>
</feature>
<organism evidence="10 11">
    <name type="scientific">Heterorhabditis bacteriophora</name>
    <name type="common">Entomopathogenic nematode worm</name>
    <dbReference type="NCBI Taxonomy" id="37862"/>
    <lineage>
        <taxon>Eukaryota</taxon>
        <taxon>Metazoa</taxon>
        <taxon>Ecdysozoa</taxon>
        <taxon>Nematoda</taxon>
        <taxon>Chromadorea</taxon>
        <taxon>Rhabditida</taxon>
        <taxon>Rhabditina</taxon>
        <taxon>Rhabditomorpha</taxon>
        <taxon>Strongyloidea</taxon>
        <taxon>Heterorhabditidae</taxon>
        <taxon>Heterorhabditis</taxon>
    </lineage>
</organism>
<protein>
    <submittedName>
        <fullName evidence="11">G_PROTEIN_RECEP_F1_2 domain-containing protein</fullName>
    </submittedName>
</protein>
<evidence type="ECO:0000256" key="5">
    <source>
        <dbReference type="ARBA" id="ARBA00022989"/>
    </source>
</evidence>
<evidence type="ECO:0000256" key="7">
    <source>
        <dbReference type="SAM" id="MobiDB-lite"/>
    </source>
</evidence>
<reference evidence="11" key="1">
    <citation type="submission" date="2016-11" db="UniProtKB">
        <authorList>
            <consortium name="WormBaseParasite"/>
        </authorList>
    </citation>
    <scope>IDENTIFICATION</scope>
</reference>
<feature type="transmembrane region" description="Helical" evidence="8">
    <location>
        <begin position="569"/>
        <end position="590"/>
    </location>
</feature>
<feature type="transmembrane region" description="Helical" evidence="8">
    <location>
        <begin position="108"/>
        <end position="124"/>
    </location>
</feature>
<dbReference type="SUPFAM" id="SSF81321">
    <property type="entry name" value="Family A G protein-coupled receptor-like"/>
    <property type="match status" value="1"/>
</dbReference>
<dbReference type="InterPro" id="IPR017452">
    <property type="entry name" value="GPCR_Rhodpsn_7TM"/>
</dbReference>
<proteinExistence type="predicted"/>